<reference evidence="4" key="1">
    <citation type="submission" date="2016-09" db="EMBL/GenBank/DDBJ databases">
        <authorList>
            <person name="Jeantristanb JTB J.-T."/>
            <person name="Ricardo R."/>
        </authorList>
    </citation>
    <scope>NUCLEOTIDE SEQUENCE [LARGE SCALE GENOMIC DNA]</scope>
</reference>
<feature type="transmembrane region" description="Helical" evidence="1">
    <location>
        <begin position="176"/>
        <end position="193"/>
    </location>
</feature>
<dbReference type="AlphaFoldDB" id="A0A238FU90"/>
<keyword evidence="1" id="KW-0472">Membrane</keyword>
<feature type="chain" id="PRO_5013280309" evidence="2">
    <location>
        <begin position="24"/>
        <end position="194"/>
    </location>
</feature>
<keyword evidence="2" id="KW-0732">Signal</keyword>
<evidence type="ECO:0000313" key="4">
    <source>
        <dbReference type="Proteomes" id="UP000198372"/>
    </source>
</evidence>
<keyword evidence="1" id="KW-0812">Transmembrane</keyword>
<protein>
    <submittedName>
        <fullName evidence="3">BQ2448_7665 protein</fullName>
    </submittedName>
</protein>
<proteinExistence type="predicted"/>
<sequence length="194" mass="19841">MRPCTAWLAAALCALCAIQSVAAQSTLTTTVSNGDTVALPERENGTGIVEVLYEDDDGDITSTRILRTITLATPATTATTTVANQGQAAATTLCTTAGCPVQPTTYLVATTIDGASTQVVATWYASTPPMAIPTWTSSGSIEALASYITTTITVKSGRTTSGSSPSLSPWFVGERTVVILGAIFVGVFGAAIVL</sequence>
<evidence type="ECO:0000256" key="1">
    <source>
        <dbReference type="SAM" id="Phobius"/>
    </source>
</evidence>
<dbReference type="Proteomes" id="UP000198372">
    <property type="component" value="Unassembled WGS sequence"/>
</dbReference>
<keyword evidence="1" id="KW-1133">Transmembrane helix</keyword>
<organism evidence="3 4">
    <name type="scientific">Microbotryum intermedium</name>
    <dbReference type="NCBI Taxonomy" id="269621"/>
    <lineage>
        <taxon>Eukaryota</taxon>
        <taxon>Fungi</taxon>
        <taxon>Dikarya</taxon>
        <taxon>Basidiomycota</taxon>
        <taxon>Pucciniomycotina</taxon>
        <taxon>Microbotryomycetes</taxon>
        <taxon>Microbotryales</taxon>
        <taxon>Microbotryaceae</taxon>
        <taxon>Microbotryum</taxon>
    </lineage>
</organism>
<dbReference type="OrthoDB" id="10263720at2759"/>
<name>A0A238FU90_9BASI</name>
<accession>A0A238FU90</accession>
<gene>
    <name evidence="3" type="ORF">BQ2448_7665</name>
</gene>
<dbReference type="EMBL" id="FMSP01000023">
    <property type="protein sequence ID" value="SCV74636.1"/>
    <property type="molecule type" value="Genomic_DNA"/>
</dbReference>
<evidence type="ECO:0000313" key="3">
    <source>
        <dbReference type="EMBL" id="SCV74636.1"/>
    </source>
</evidence>
<evidence type="ECO:0000256" key="2">
    <source>
        <dbReference type="SAM" id="SignalP"/>
    </source>
</evidence>
<keyword evidence="4" id="KW-1185">Reference proteome</keyword>
<feature type="signal peptide" evidence="2">
    <location>
        <begin position="1"/>
        <end position="23"/>
    </location>
</feature>